<dbReference type="Pfam" id="PF15724">
    <property type="entry name" value="TMEM119"/>
    <property type="match status" value="1"/>
</dbReference>
<proteinExistence type="predicted"/>
<dbReference type="CTD" id="797637"/>
<dbReference type="GO" id="GO:0005886">
    <property type="term" value="C:plasma membrane"/>
    <property type="evidence" value="ECO:0007669"/>
    <property type="project" value="TreeGrafter"/>
</dbReference>
<evidence type="ECO:0000313" key="5">
    <source>
        <dbReference type="RefSeq" id="XP_013859208.1"/>
    </source>
</evidence>
<evidence type="ECO:0000313" key="4">
    <source>
        <dbReference type="Proteomes" id="UP000192220"/>
    </source>
</evidence>
<dbReference type="GO" id="GO:0033690">
    <property type="term" value="P:positive regulation of osteoblast proliferation"/>
    <property type="evidence" value="ECO:0007669"/>
    <property type="project" value="TreeGrafter"/>
</dbReference>
<dbReference type="Proteomes" id="UP000192220">
    <property type="component" value="Unplaced"/>
</dbReference>
<keyword evidence="2" id="KW-0472">Membrane</keyword>
<dbReference type="KEGG" id="alim:106514470"/>
<dbReference type="RefSeq" id="XP_013859208.1">
    <property type="nucleotide sequence ID" value="XM_014003754.1"/>
</dbReference>
<accession>A0A2I4AUP2</accession>
<feature type="chain" id="PRO_5014289826" evidence="3">
    <location>
        <begin position="23"/>
        <end position="276"/>
    </location>
</feature>
<name>A0A2I4AUP2_AUSLI</name>
<dbReference type="GO" id="GO:0001503">
    <property type="term" value="P:ossification"/>
    <property type="evidence" value="ECO:0007669"/>
    <property type="project" value="InterPro"/>
</dbReference>
<dbReference type="GO" id="GO:0045669">
    <property type="term" value="P:positive regulation of osteoblast differentiation"/>
    <property type="evidence" value="ECO:0007669"/>
    <property type="project" value="TreeGrafter"/>
</dbReference>
<evidence type="ECO:0000313" key="6">
    <source>
        <dbReference type="RefSeq" id="XP_013859209.1"/>
    </source>
</evidence>
<feature type="transmembrane region" description="Helical" evidence="2">
    <location>
        <begin position="82"/>
        <end position="105"/>
    </location>
</feature>
<keyword evidence="2" id="KW-1133">Transmembrane helix</keyword>
<dbReference type="AlphaFoldDB" id="A0A2I4AUP2"/>
<keyword evidence="3" id="KW-0732">Signal</keyword>
<dbReference type="GO" id="GO:0030501">
    <property type="term" value="P:positive regulation of bone mineralization"/>
    <property type="evidence" value="ECO:0007669"/>
    <property type="project" value="TreeGrafter"/>
</dbReference>
<dbReference type="OrthoDB" id="8943443at2759"/>
<dbReference type="InterPro" id="IPR031453">
    <property type="entry name" value="TMEM119"/>
</dbReference>
<organism evidence="4 5">
    <name type="scientific">Austrofundulus limnaeus</name>
    <name type="common">Annual killifish</name>
    <dbReference type="NCBI Taxonomy" id="52670"/>
    <lineage>
        <taxon>Eukaryota</taxon>
        <taxon>Metazoa</taxon>
        <taxon>Chordata</taxon>
        <taxon>Craniata</taxon>
        <taxon>Vertebrata</taxon>
        <taxon>Euteleostomi</taxon>
        <taxon>Actinopterygii</taxon>
        <taxon>Neopterygii</taxon>
        <taxon>Teleostei</taxon>
        <taxon>Neoteleostei</taxon>
        <taxon>Acanthomorphata</taxon>
        <taxon>Ovalentaria</taxon>
        <taxon>Atherinomorphae</taxon>
        <taxon>Cyprinodontiformes</taxon>
        <taxon>Rivulidae</taxon>
        <taxon>Austrofundulus</taxon>
    </lineage>
</organism>
<dbReference type="RefSeq" id="XP_013859209.1">
    <property type="nucleotide sequence ID" value="XM_014003755.1"/>
</dbReference>
<sequence length="276" mass="29921">MGPAGLHPFGLCLVFHISRSLATPLSSYGSLEGSTDEEEFSSVAISVSTAVVPTKHRTTPADPSQAETGFPKELVSYLEENLLLILVGTTLSFLFLLITCGAFILSRKRKVNSYYPSSFPSKMYVDRLDKTGGAKPFNEVQEKAAPEQECEPLDSHRQLQAEILRAASSLRTPNKKTAESSEPRPKAADHRSEDSSKPDGSIVDQQLPSLPEEEQEEAPDSRAAGARSATLDPAEQPFGKEDLREASTGRGLRPSSLHIHNDTATLQLIAGEKTAF</sequence>
<evidence type="ECO:0000256" key="3">
    <source>
        <dbReference type="SAM" id="SignalP"/>
    </source>
</evidence>
<protein>
    <submittedName>
        <fullName evidence="5 6">Transmembrane protein 119-like</fullName>
    </submittedName>
</protein>
<keyword evidence="4" id="KW-1185">Reference proteome</keyword>
<evidence type="ECO:0000256" key="1">
    <source>
        <dbReference type="SAM" id="MobiDB-lite"/>
    </source>
</evidence>
<dbReference type="STRING" id="52670.A0A2I4AUP2"/>
<gene>
    <name evidence="5 6" type="primary">LOC106514470</name>
</gene>
<feature type="signal peptide" evidence="3">
    <location>
        <begin position="1"/>
        <end position="22"/>
    </location>
</feature>
<dbReference type="PANTHER" id="PTHR28645">
    <property type="entry name" value="TRANSMEMBRANE PROTEIN 119"/>
    <property type="match status" value="1"/>
</dbReference>
<feature type="region of interest" description="Disordered" evidence="1">
    <location>
        <begin position="165"/>
        <end position="261"/>
    </location>
</feature>
<dbReference type="PANTHER" id="PTHR28645:SF1">
    <property type="entry name" value="TRANSMEMBRANE PROTEIN 119"/>
    <property type="match status" value="1"/>
</dbReference>
<feature type="compositionally biased region" description="Basic and acidic residues" evidence="1">
    <location>
        <begin position="176"/>
        <end position="197"/>
    </location>
</feature>
<reference evidence="5 6" key="1">
    <citation type="submission" date="2025-04" db="UniProtKB">
        <authorList>
            <consortium name="RefSeq"/>
        </authorList>
    </citation>
    <scope>IDENTIFICATION</scope>
    <source>
        <strain evidence="5 6">Quisiro</strain>
        <tissue evidence="5 6">Liver</tissue>
    </source>
</reference>
<evidence type="ECO:0000256" key="2">
    <source>
        <dbReference type="SAM" id="Phobius"/>
    </source>
</evidence>
<keyword evidence="2" id="KW-0812">Transmembrane</keyword>
<feature type="compositionally biased region" description="Basic and acidic residues" evidence="1">
    <location>
        <begin position="238"/>
        <end position="247"/>
    </location>
</feature>